<name>A0A956M4M8_UNCEI</name>
<dbReference type="InterPro" id="IPR027417">
    <property type="entry name" value="P-loop_NTPase"/>
</dbReference>
<reference evidence="3" key="1">
    <citation type="submission" date="2020-04" db="EMBL/GenBank/DDBJ databases">
        <authorList>
            <person name="Zhang T."/>
        </authorList>
    </citation>
    <scope>NUCLEOTIDE SEQUENCE</scope>
    <source>
        <strain evidence="3">HKST-UBA01</strain>
    </source>
</reference>
<sequence>QFRMPGYPLVLVSTDVLQEGEDLHTFCSDVFHYGVAWTPSSMEQRIGRIDRVRSQTDRRLARLSSLADSRSPEPDSDASDRDAGAGAAIADQDKLQVYIPHLEDTVEVLQVRRVLSRMNTFLRLMHEGLTVDKREERRIDVKREIALFDRVVPQITEVLRTAFPINDALLNGRSRDLTIESTDVDEIQQRFAALPDVLKRLRKSTEGWVVERDGAVAPDEESIVPLEWEPMGSSPRRGFLLASARLPFRLRGGRVQPFSLLLGSHHRVPSVRCISPIGVVEFSQQVEQIRAWSERSHVRIGAIATKDHRSYNLTVEGDVLLGDPSHDAQRVASLIGRIVTSADRLEADLLPDRDRPLEEFRDNLDREGLYDE</sequence>
<accession>A0A956M4M8</accession>
<dbReference type="Pfam" id="PF00271">
    <property type="entry name" value="Helicase_C"/>
    <property type="match status" value="1"/>
</dbReference>
<evidence type="ECO:0000313" key="4">
    <source>
        <dbReference type="Proteomes" id="UP000697710"/>
    </source>
</evidence>
<dbReference type="Proteomes" id="UP000697710">
    <property type="component" value="Unassembled WGS sequence"/>
</dbReference>
<gene>
    <name evidence="3" type="ORF">KC729_20255</name>
</gene>
<feature type="non-terminal residue" evidence="3">
    <location>
        <position position="1"/>
    </location>
</feature>
<dbReference type="AlphaFoldDB" id="A0A956M4M8"/>
<evidence type="ECO:0000313" key="3">
    <source>
        <dbReference type="EMBL" id="MCA9730027.1"/>
    </source>
</evidence>
<feature type="region of interest" description="Disordered" evidence="1">
    <location>
        <begin position="63"/>
        <end position="85"/>
    </location>
</feature>
<dbReference type="EMBL" id="JAGQHR010000950">
    <property type="protein sequence ID" value="MCA9730027.1"/>
    <property type="molecule type" value="Genomic_DNA"/>
</dbReference>
<comment type="caution">
    <text evidence="3">The sequence shown here is derived from an EMBL/GenBank/DDBJ whole genome shotgun (WGS) entry which is preliminary data.</text>
</comment>
<dbReference type="Gene3D" id="3.40.50.300">
    <property type="entry name" value="P-loop containing nucleotide triphosphate hydrolases"/>
    <property type="match status" value="1"/>
</dbReference>
<evidence type="ECO:0000256" key="1">
    <source>
        <dbReference type="SAM" id="MobiDB-lite"/>
    </source>
</evidence>
<organism evidence="3 4">
    <name type="scientific">Eiseniibacteriota bacterium</name>
    <dbReference type="NCBI Taxonomy" id="2212470"/>
    <lineage>
        <taxon>Bacteria</taxon>
        <taxon>Candidatus Eiseniibacteriota</taxon>
    </lineage>
</organism>
<protein>
    <recommendedName>
        <fullName evidence="2">Helicase C-terminal domain-containing protein</fullName>
    </recommendedName>
</protein>
<evidence type="ECO:0000259" key="2">
    <source>
        <dbReference type="Pfam" id="PF00271"/>
    </source>
</evidence>
<feature type="compositionally biased region" description="Basic and acidic residues" evidence="1">
    <location>
        <begin position="70"/>
        <end position="83"/>
    </location>
</feature>
<reference evidence="3" key="2">
    <citation type="journal article" date="2021" name="Microbiome">
        <title>Successional dynamics and alternative stable states in a saline activated sludge microbial community over 9 years.</title>
        <authorList>
            <person name="Wang Y."/>
            <person name="Ye J."/>
            <person name="Ju F."/>
            <person name="Liu L."/>
            <person name="Boyd J.A."/>
            <person name="Deng Y."/>
            <person name="Parks D.H."/>
            <person name="Jiang X."/>
            <person name="Yin X."/>
            <person name="Woodcroft B.J."/>
            <person name="Tyson G.W."/>
            <person name="Hugenholtz P."/>
            <person name="Polz M.F."/>
            <person name="Zhang T."/>
        </authorList>
    </citation>
    <scope>NUCLEOTIDE SEQUENCE</scope>
    <source>
        <strain evidence="3">HKST-UBA01</strain>
    </source>
</reference>
<dbReference type="SUPFAM" id="SSF52540">
    <property type="entry name" value="P-loop containing nucleoside triphosphate hydrolases"/>
    <property type="match status" value="1"/>
</dbReference>
<feature type="domain" description="Helicase C-terminal" evidence="2">
    <location>
        <begin position="2"/>
        <end position="52"/>
    </location>
</feature>
<dbReference type="InterPro" id="IPR001650">
    <property type="entry name" value="Helicase_C-like"/>
</dbReference>
<proteinExistence type="predicted"/>